<dbReference type="InterPro" id="IPR023352">
    <property type="entry name" value="MAPEG-like_dom_sf"/>
</dbReference>
<dbReference type="EMBL" id="AP018203">
    <property type="protein sequence ID" value="BAY53529.1"/>
    <property type="molecule type" value="Genomic_DNA"/>
</dbReference>
<evidence type="ECO:0000256" key="5">
    <source>
        <dbReference type="SAM" id="Phobius"/>
    </source>
</evidence>
<evidence type="ECO:0000313" key="6">
    <source>
        <dbReference type="EMBL" id="BAY53529.1"/>
    </source>
</evidence>
<evidence type="ECO:0000256" key="4">
    <source>
        <dbReference type="ARBA" id="ARBA00023136"/>
    </source>
</evidence>
<dbReference type="SUPFAM" id="SSF161084">
    <property type="entry name" value="MAPEG domain-like"/>
    <property type="match status" value="1"/>
</dbReference>
<proteinExistence type="predicted"/>
<feature type="transmembrane region" description="Helical" evidence="5">
    <location>
        <begin position="120"/>
        <end position="139"/>
    </location>
</feature>
<evidence type="ECO:0008006" key="8">
    <source>
        <dbReference type="Google" id="ProtNLM"/>
    </source>
</evidence>
<dbReference type="Gene3D" id="1.20.120.550">
    <property type="entry name" value="Membrane associated eicosanoid/glutathione metabolism-like domain"/>
    <property type="match status" value="1"/>
</dbReference>
<evidence type="ECO:0000256" key="2">
    <source>
        <dbReference type="ARBA" id="ARBA00022692"/>
    </source>
</evidence>
<feature type="transmembrane region" description="Helical" evidence="5">
    <location>
        <begin position="92"/>
        <end position="113"/>
    </location>
</feature>
<name>A0A1Z4J9S5_LEPBY</name>
<dbReference type="InterPro" id="IPR001129">
    <property type="entry name" value="Membr-assoc_MAPEG"/>
</dbReference>
<comment type="subcellular location">
    <subcellularLocation>
        <location evidence="1">Membrane</location>
    </subcellularLocation>
</comment>
<evidence type="ECO:0000256" key="1">
    <source>
        <dbReference type="ARBA" id="ARBA00004370"/>
    </source>
</evidence>
<gene>
    <name evidence="6" type="ORF">NIES2135_03350</name>
</gene>
<keyword evidence="7" id="KW-1185">Reference proteome</keyword>
<organism evidence="6 7">
    <name type="scientific">Leptolyngbya boryana NIES-2135</name>
    <dbReference type="NCBI Taxonomy" id="1973484"/>
    <lineage>
        <taxon>Bacteria</taxon>
        <taxon>Bacillati</taxon>
        <taxon>Cyanobacteriota</taxon>
        <taxon>Cyanophyceae</taxon>
        <taxon>Leptolyngbyales</taxon>
        <taxon>Leptolyngbyaceae</taxon>
        <taxon>Leptolyngbya group</taxon>
        <taxon>Leptolyngbya</taxon>
    </lineage>
</organism>
<evidence type="ECO:0000313" key="7">
    <source>
        <dbReference type="Proteomes" id="UP000217895"/>
    </source>
</evidence>
<dbReference type="PANTHER" id="PTHR35371:SF1">
    <property type="entry name" value="BLR7753 PROTEIN"/>
    <property type="match status" value="1"/>
</dbReference>
<dbReference type="Proteomes" id="UP000217895">
    <property type="component" value="Chromosome"/>
</dbReference>
<evidence type="ECO:0000256" key="3">
    <source>
        <dbReference type="ARBA" id="ARBA00022989"/>
    </source>
</evidence>
<accession>A0A1Z4J9S5</accession>
<dbReference type="Pfam" id="PF01124">
    <property type="entry name" value="MAPEG"/>
    <property type="match status" value="1"/>
</dbReference>
<dbReference type="AlphaFoldDB" id="A0A1Z4J9S5"/>
<keyword evidence="4 5" id="KW-0472">Membrane</keyword>
<dbReference type="PANTHER" id="PTHR35371">
    <property type="entry name" value="INNER MEMBRANE PROTEIN"/>
    <property type="match status" value="1"/>
</dbReference>
<protein>
    <recommendedName>
        <fullName evidence="8">MAPEG family protein</fullName>
    </recommendedName>
</protein>
<reference evidence="6 7" key="1">
    <citation type="submission" date="2017-06" db="EMBL/GenBank/DDBJ databases">
        <title>Genome sequencing of cyanobaciteial culture collection at National Institute for Environmental Studies (NIES).</title>
        <authorList>
            <person name="Hirose Y."/>
            <person name="Shimura Y."/>
            <person name="Fujisawa T."/>
            <person name="Nakamura Y."/>
            <person name="Kawachi M."/>
        </authorList>
    </citation>
    <scope>NUCLEOTIDE SEQUENCE [LARGE SCALE GENOMIC DNA]</scope>
    <source>
        <strain evidence="6 7">NIES-2135</strain>
    </source>
</reference>
<sequence length="142" mass="15594">MLFGLSVPSLLLIAIAVAVVWIYVPFLVVAYARAQIGYLTNKEMMAAPRATFDQLPDYGKRATWAHQNALEAFPIFAAAALMAYVTHQTSAWAGWAAIAWIVARFLYPVFYILNVSILRSLMFGIGSVCSFTLIGLSLISTL</sequence>
<keyword evidence="3 5" id="KW-1133">Transmembrane helix</keyword>
<feature type="transmembrane region" description="Helical" evidence="5">
    <location>
        <begin position="69"/>
        <end position="86"/>
    </location>
</feature>
<dbReference type="GO" id="GO:0016020">
    <property type="term" value="C:membrane"/>
    <property type="evidence" value="ECO:0007669"/>
    <property type="project" value="UniProtKB-SubCell"/>
</dbReference>
<keyword evidence="2 5" id="KW-0812">Transmembrane</keyword>
<feature type="transmembrane region" description="Helical" evidence="5">
    <location>
        <begin position="12"/>
        <end position="32"/>
    </location>
</feature>